<dbReference type="AlphaFoldDB" id="A0A2I1G165"/>
<evidence type="ECO:0008006" key="3">
    <source>
        <dbReference type="Google" id="ProtNLM"/>
    </source>
</evidence>
<gene>
    <name evidence="1" type="ORF">RhiirA4_415780</name>
</gene>
<evidence type="ECO:0000313" key="2">
    <source>
        <dbReference type="Proteomes" id="UP000234323"/>
    </source>
</evidence>
<protein>
    <recommendedName>
        <fullName evidence="3">Protein kinase domain-containing protein</fullName>
    </recommendedName>
</protein>
<dbReference type="VEuPathDB" id="FungiDB:RhiirA1_415288"/>
<proteinExistence type="predicted"/>
<name>A0A2I1G165_9GLOM</name>
<comment type="caution">
    <text evidence="1">The sequence shown here is derived from an EMBL/GenBank/DDBJ whole genome shotgun (WGS) entry which is preliminary data.</text>
</comment>
<dbReference type="Gene3D" id="3.30.200.20">
    <property type="entry name" value="Phosphorylase Kinase, domain 1"/>
    <property type="match status" value="1"/>
</dbReference>
<keyword evidence="2" id="KW-1185">Reference proteome</keyword>
<organism evidence="1 2">
    <name type="scientific">Rhizophagus irregularis</name>
    <dbReference type="NCBI Taxonomy" id="588596"/>
    <lineage>
        <taxon>Eukaryota</taxon>
        <taxon>Fungi</taxon>
        <taxon>Fungi incertae sedis</taxon>
        <taxon>Mucoromycota</taxon>
        <taxon>Glomeromycotina</taxon>
        <taxon>Glomeromycetes</taxon>
        <taxon>Glomerales</taxon>
        <taxon>Glomeraceae</taxon>
        <taxon>Rhizophagus</taxon>
    </lineage>
</organism>
<dbReference type="VEuPathDB" id="FungiDB:RhiirFUN_013240"/>
<accession>A0A2I1G165</accession>
<dbReference type="VEuPathDB" id="FungiDB:FUN_010253"/>
<dbReference type="Proteomes" id="UP000234323">
    <property type="component" value="Unassembled WGS sequence"/>
</dbReference>
<sequence>MDKLKIESGFECSAKRVSLVPKTVVNITVKSVGFQKKKINQIINRNQLSNLEKSRVLLNTAKNLNYQFMMKPLVNQRNNKFLRARVWRLDDFEMGNPLGGGRFGRVYMAEKRQSDPEKRLRSCYNTFMDFEE</sequence>
<reference evidence="1 2" key="1">
    <citation type="submission" date="2015-10" db="EMBL/GenBank/DDBJ databases">
        <title>Genome analyses suggest a sexual origin of heterokaryosis in a supposedly ancient asexual fungus.</title>
        <authorList>
            <person name="Ropars J."/>
            <person name="Sedzielewska K."/>
            <person name="Noel J."/>
            <person name="Charron P."/>
            <person name="Farinelli L."/>
            <person name="Marton T."/>
            <person name="Kruger M."/>
            <person name="Pelin A."/>
            <person name="Brachmann A."/>
            <person name="Corradi N."/>
        </authorList>
    </citation>
    <scope>NUCLEOTIDE SEQUENCE [LARGE SCALE GENOMIC DNA]</scope>
    <source>
        <strain evidence="1 2">A4</strain>
    </source>
</reference>
<evidence type="ECO:0000313" key="1">
    <source>
        <dbReference type="EMBL" id="PKY40346.1"/>
    </source>
</evidence>
<dbReference type="EMBL" id="LLXI01000097">
    <property type="protein sequence ID" value="PKY40346.1"/>
    <property type="molecule type" value="Genomic_DNA"/>
</dbReference>